<dbReference type="GO" id="GO:0005886">
    <property type="term" value="C:plasma membrane"/>
    <property type="evidence" value="ECO:0007669"/>
    <property type="project" value="UniProtKB-SubCell"/>
</dbReference>
<dbReference type="PANTHER" id="PTHR44936">
    <property type="entry name" value="SENSOR PROTEIN CREC"/>
    <property type="match status" value="1"/>
</dbReference>
<dbReference type="Gene3D" id="3.30.565.10">
    <property type="entry name" value="Histidine kinase-like ATPase, C-terminal domain"/>
    <property type="match status" value="1"/>
</dbReference>
<dbReference type="EMBL" id="CP042261">
    <property type="protein sequence ID" value="QDY69965.1"/>
    <property type="molecule type" value="Genomic_DNA"/>
</dbReference>
<keyword evidence="8 12" id="KW-0418">Kinase</keyword>
<dbReference type="Pfam" id="PF02518">
    <property type="entry name" value="HATPase_c"/>
    <property type="match status" value="1"/>
</dbReference>
<evidence type="ECO:0000256" key="10">
    <source>
        <dbReference type="SAM" id="Phobius"/>
    </source>
</evidence>
<proteinExistence type="predicted"/>
<evidence type="ECO:0000256" key="7">
    <source>
        <dbReference type="ARBA" id="ARBA00022741"/>
    </source>
</evidence>
<keyword evidence="10" id="KW-0472">Membrane</keyword>
<accession>A0A5B8I7V7</accession>
<dbReference type="EC" id="2.7.13.3" evidence="3"/>
<comment type="subcellular location">
    <subcellularLocation>
        <location evidence="2">Cell membrane</location>
        <topology evidence="2">Multi-pass membrane protein</topology>
    </subcellularLocation>
</comment>
<keyword evidence="6" id="KW-0808">Transferase</keyword>
<dbReference type="InterPro" id="IPR005467">
    <property type="entry name" value="His_kinase_dom"/>
</dbReference>
<dbReference type="InterPro" id="IPR047770">
    <property type="entry name" value="RegB"/>
</dbReference>
<dbReference type="Pfam" id="PF00512">
    <property type="entry name" value="HisKA"/>
    <property type="match status" value="1"/>
</dbReference>
<dbReference type="InterPro" id="IPR004358">
    <property type="entry name" value="Sig_transdc_His_kin-like_C"/>
</dbReference>
<keyword evidence="13" id="KW-1185">Reference proteome</keyword>
<dbReference type="KEGG" id="lit:FPZ52_10285"/>
<dbReference type="SMART" id="SM00387">
    <property type="entry name" value="HATPase_c"/>
    <property type="match status" value="1"/>
</dbReference>
<gene>
    <name evidence="12" type="ORF">FPZ52_10285</name>
</gene>
<feature type="transmembrane region" description="Helical" evidence="10">
    <location>
        <begin position="24"/>
        <end position="45"/>
    </location>
</feature>
<evidence type="ECO:0000256" key="6">
    <source>
        <dbReference type="ARBA" id="ARBA00022679"/>
    </source>
</evidence>
<dbReference type="InterPro" id="IPR050980">
    <property type="entry name" value="2C_sensor_his_kinase"/>
</dbReference>
<keyword evidence="5" id="KW-0597">Phosphoprotein</keyword>
<dbReference type="Gene3D" id="1.10.287.130">
    <property type="match status" value="1"/>
</dbReference>
<dbReference type="GO" id="GO:0005524">
    <property type="term" value="F:ATP binding"/>
    <property type="evidence" value="ECO:0007669"/>
    <property type="project" value="UniProtKB-KW"/>
</dbReference>
<organism evidence="12 13">
    <name type="scientific">Qingshengfaniella alkalisoli</name>
    <dbReference type="NCBI Taxonomy" id="2599296"/>
    <lineage>
        <taxon>Bacteria</taxon>
        <taxon>Pseudomonadati</taxon>
        <taxon>Pseudomonadota</taxon>
        <taxon>Alphaproteobacteria</taxon>
        <taxon>Rhodobacterales</taxon>
        <taxon>Paracoccaceae</taxon>
        <taxon>Qingshengfaniella</taxon>
    </lineage>
</organism>
<evidence type="ECO:0000259" key="11">
    <source>
        <dbReference type="PROSITE" id="PS50109"/>
    </source>
</evidence>
<dbReference type="Proteomes" id="UP000318483">
    <property type="component" value="Chromosome"/>
</dbReference>
<evidence type="ECO:0000256" key="5">
    <source>
        <dbReference type="ARBA" id="ARBA00022553"/>
    </source>
</evidence>
<evidence type="ECO:0000256" key="2">
    <source>
        <dbReference type="ARBA" id="ARBA00004651"/>
    </source>
</evidence>
<dbReference type="SUPFAM" id="SSF55874">
    <property type="entry name" value="ATPase domain of HSP90 chaperone/DNA topoisomerase II/histidine kinase"/>
    <property type="match status" value="1"/>
</dbReference>
<dbReference type="InterPro" id="IPR003661">
    <property type="entry name" value="HisK_dim/P_dom"/>
</dbReference>
<feature type="transmembrane region" description="Helical" evidence="10">
    <location>
        <begin position="51"/>
        <end position="72"/>
    </location>
</feature>
<dbReference type="CDD" id="cd00082">
    <property type="entry name" value="HisKA"/>
    <property type="match status" value="1"/>
</dbReference>
<dbReference type="RefSeq" id="WP_146365341.1">
    <property type="nucleotide sequence ID" value="NZ_CP042261.1"/>
</dbReference>
<sequence>MHDPTLDPLTPGARSHWIPLRTLVLLRWVAVAGQLAAVLVAEGIFHLQLDLAICLGAIAAAALANVIAQFAFPRAYRLSERASALMLMFDVLQLGLLLYLTGGLNNPFALLILVPVAISASALHLRSTVSLGVAAFAVATFVGLVYRPLVSSDGLDMTMPPTLLLGFWVAIIIGLAFLAIYARRVSIEIHGMSDALLATQLALVREQKLTDLGGVVAAAAHELGTPLATIKLVSTELASELEDPEQAEDARLIRDQADRCRDILQSMGRVGKEDRFVRSAPLETVIYEAAEPHLTRGVSIQFDISPDEGADSRQPTMPRQPEIIHGIRNLVQNAVDFARGIVRVEAHWNTDTVTVRISDDGNGFPPHLIGRLGDPLLRRRKSDGEQSQRPGYEGMGLGLFIAKTLLERSGARLSFRNSTDTPESHGAIVTVVWPRHRLVPEPGSKDDPLGENQPINT</sequence>
<keyword evidence="10" id="KW-0812">Transmembrane</keyword>
<dbReference type="InterPro" id="IPR036097">
    <property type="entry name" value="HisK_dim/P_sf"/>
</dbReference>
<feature type="domain" description="Histidine kinase" evidence="11">
    <location>
        <begin position="218"/>
        <end position="437"/>
    </location>
</feature>
<dbReference type="PROSITE" id="PS50109">
    <property type="entry name" value="HIS_KIN"/>
    <property type="match status" value="1"/>
</dbReference>
<dbReference type="SUPFAM" id="SSF47384">
    <property type="entry name" value="Homodimeric domain of signal transducing histidine kinase"/>
    <property type="match status" value="1"/>
</dbReference>
<keyword evidence="4" id="KW-1003">Cell membrane</keyword>
<feature type="transmembrane region" description="Helical" evidence="10">
    <location>
        <begin position="162"/>
        <end position="182"/>
    </location>
</feature>
<keyword evidence="10" id="KW-1133">Transmembrane helix</keyword>
<dbReference type="PRINTS" id="PR00344">
    <property type="entry name" value="BCTRLSENSOR"/>
</dbReference>
<evidence type="ECO:0000256" key="9">
    <source>
        <dbReference type="ARBA" id="ARBA00022840"/>
    </source>
</evidence>
<protein>
    <recommendedName>
        <fullName evidence="3">histidine kinase</fullName>
        <ecNumber evidence="3">2.7.13.3</ecNumber>
    </recommendedName>
</protein>
<evidence type="ECO:0000256" key="1">
    <source>
        <dbReference type="ARBA" id="ARBA00000085"/>
    </source>
</evidence>
<evidence type="ECO:0000256" key="3">
    <source>
        <dbReference type="ARBA" id="ARBA00012438"/>
    </source>
</evidence>
<reference evidence="12 13" key="1">
    <citation type="submission" date="2019-07" db="EMBL/GenBank/DDBJ databases">
        <title>Litoreibacter alkalisoli sp. nov., isolated from saline-alkaline soil.</title>
        <authorList>
            <person name="Wang S."/>
            <person name="Xu L."/>
            <person name="Xing Y.-T."/>
            <person name="Sun J.-Q."/>
        </authorList>
    </citation>
    <scope>NUCLEOTIDE SEQUENCE [LARGE SCALE GENOMIC DNA]</scope>
    <source>
        <strain evidence="12 13">LN3S51</strain>
    </source>
</reference>
<keyword evidence="7" id="KW-0547">Nucleotide-binding</keyword>
<dbReference type="PANTHER" id="PTHR44936:SF10">
    <property type="entry name" value="SENSOR PROTEIN RSTB"/>
    <property type="match status" value="1"/>
</dbReference>
<dbReference type="InterPro" id="IPR003594">
    <property type="entry name" value="HATPase_dom"/>
</dbReference>
<dbReference type="GO" id="GO:0000155">
    <property type="term" value="F:phosphorelay sensor kinase activity"/>
    <property type="evidence" value="ECO:0007669"/>
    <property type="project" value="InterPro"/>
</dbReference>
<dbReference type="NCBIfam" id="NF045988">
    <property type="entry name" value="HisKinRegBRhodob"/>
    <property type="match status" value="1"/>
</dbReference>
<dbReference type="OrthoDB" id="9785252at2"/>
<evidence type="ECO:0000256" key="4">
    <source>
        <dbReference type="ARBA" id="ARBA00022475"/>
    </source>
</evidence>
<dbReference type="AlphaFoldDB" id="A0A5B8I7V7"/>
<keyword evidence="9" id="KW-0067">ATP-binding</keyword>
<evidence type="ECO:0000313" key="12">
    <source>
        <dbReference type="EMBL" id="QDY69965.1"/>
    </source>
</evidence>
<evidence type="ECO:0000313" key="13">
    <source>
        <dbReference type="Proteomes" id="UP000318483"/>
    </source>
</evidence>
<feature type="transmembrane region" description="Helical" evidence="10">
    <location>
        <begin position="132"/>
        <end position="150"/>
    </location>
</feature>
<dbReference type="SMART" id="SM00388">
    <property type="entry name" value="HisKA"/>
    <property type="match status" value="1"/>
</dbReference>
<dbReference type="InterPro" id="IPR036890">
    <property type="entry name" value="HATPase_C_sf"/>
</dbReference>
<name>A0A5B8I7V7_9RHOB</name>
<comment type="catalytic activity">
    <reaction evidence="1">
        <text>ATP + protein L-histidine = ADP + protein N-phospho-L-histidine.</text>
        <dbReference type="EC" id="2.7.13.3"/>
    </reaction>
</comment>
<evidence type="ECO:0000256" key="8">
    <source>
        <dbReference type="ARBA" id="ARBA00022777"/>
    </source>
</evidence>
<dbReference type="NCBIfam" id="NF033792">
    <property type="entry name" value="ActS_PrrB_HisK"/>
    <property type="match status" value="1"/>
</dbReference>